<dbReference type="Gene3D" id="3.40.50.1000">
    <property type="entry name" value="HAD superfamily/HAD-like"/>
    <property type="match status" value="1"/>
</dbReference>
<accession>A0ABU3IA89</accession>
<dbReference type="InterPro" id="IPR023214">
    <property type="entry name" value="HAD_sf"/>
</dbReference>
<dbReference type="PANTHER" id="PTHR18901:SF38">
    <property type="entry name" value="PSEUDOURIDINE-5'-PHOSPHATASE"/>
    <property type="match status" value="1"/>
</dbReference>
<dbReference type="Proteomes" id="UP001247542">
    <property type="component" value="Unassembled WGS sequence"/>
</dbReference>
<dbReference type="InterPro" id="IPR023198">
    <property type="entry name" value="PGP-like_dom2"/>
</dbReference>
<dbReference type="Pfam" id="PF00702">
    <property type="entry name" value="Hydrolase"/>
    <property type="match status" value="1"/>
</dbReference>
<dbReference type="InterPro" id="IPR006439">
    <property type="entry name" value="HAD-SF_hydro_IA"/>
</dbReference>
<dbReference type="SFLD" id="SFLDG01129">
    <property type="entry name" value="C1.5:_HAD__Beta-PGM__Phosphata"/>
    <property type="match status" value="1"/>
</dbReference>
<dbReference type="SUPFAM" id="SSF56784">
    <property type="entry name" value="HAD-like"/>
    <property type="match status" value="1"/>
</dbReference>
<organism evidence="1 2">
    <name type="scientific">Gleimia hominis</name>
    <dbReference type="NCBI Taxonomy" id="595468"/>
    <lineage>
        <taxon>Bacteria</taxon>
        <taxon>Bacillati</taxon>
        <taxon>Actinomycetota</taxon>
        <taxon>Actinomycetes</taxon>
        <taxon>Actinomycetales</taxon>
        <taxon>Actinomycetaceae</taxon>
        <taxon>Gleimia</taxon>
    </lineage>
</organism>
<dbReference type="SFLD" id="SFLDS00003">
    <property type="entry name" value="Haloacid_Dehalogenase"/>
    <property type="match status" value="1"/>
</dbReference>
<reference evidence="1 2" key="1">
    <citation type="submission" date="2023-06" db="EMBL/GenBank/DDBJ databases">
        <title>Draft genome sequence of Gleimia hominis type strain CCUG 57540T.</title>
        <authorList>
            <person name="Salva-Serra F."/>
            <person name="Cardew S."/>
            <person name="Jensie Markopoulos S."/>
            <person name="Ohlen M."/>
            <person name="Inganas E."/>
            <person name="Svensson-Stadler L."/>
            <person name="Moore E.R.B."/>
        </authorList>
    </citation>
    <scope>NUCLEOTIDE SEQUENCE [LARGE SCALE GENOMIC DNA]</scope>
    <source>
        <strain evidence="1 2">CCUG 57540</strain>
    </source>
</reference>
<dbReference type="NCBIfam" id="TIGR01509">
    <property type="entry name" value="HAD-SF-IA-v3"/>
    <property type="match status" value="1"/>
</dbReference>
<dbReference type="RefSeq" id="WP_313272712.1">
    <property type="nucleotide sequence ID" value="NZ_JASXSX010000001.1"/>
</dbReference>
<evidence type="ECO:0000313" key="2">
    <source>
        <dbReference type="Proteomes" id="UP001247542"/>
    </source>
</evidence>
<keyword evidence="2" id="KW-1185">Reference proteome</keyword>
<dbReference type="PANTHER" id="PTHR18901">
    <property type="entry name" value="2-DEOXYGLUCOSE-6-PHOSPHATE PHOSPHATASE 2"/>
    <property type="match status" value="1"/>
</dbReference>
<dbReference type="InterPro" id="IPR036412">
    <property type="entry name" value="HAD-like_sf"/>
</dbReference>
<protein>
    <submittedName>
        <fullName evidence="1">HAD family phosphatase</fullName>
    </submittedName>
</protein>
<evidence type="ECO:0000313" key="1">
    <source>
        <dbReference type="EMBL" id="MDT3767294.1"/>
    </source>
</evidence>
<gene>
    <name evidence="1" type="ORF">QS713_04325</name>
</gene>
<name>A0ABU3IA89_9ACTO</name>
<proteinExistence type="predicted"/>
<dbReference type="Gene3D" id="1.10.150.240">
    <property type="entry name" value="Putative phosphatase, domain 2"/>
    <property type="match status" value="1"/>
</dbReference>
<dbReference type="EMBL" id="JASXSX010000001">
    <property type="protein sequence ID" value="MDT3767294.1"/>
    <property type="molecule type" value="Genomic_DNA"/>
</dbReference>
<comment type="caution">
    <text evidence="1">The sequence shown here is derived from an EMBL/GenBank/DDBJ whole genome shotgun (WGS) entry which is preliminary data.</text>
</comment>
<sequence>MKEIPAHVSAVLFDMDNTLTDSEIAWDKAAQSLWAEAGKKLEREIPLGGTVEDVVTVYRSDFPTADPQTTAQRMLELLRANLTEVIPTPGADALVRRLTVPRAISSNSPGQIVREVTTAVGWTDLFTTMLGADEVDSPKPAPDLYLEAARRCGAALENCVVFEDSAMGAQAARAAGAGYLVTIGPDARELGDKNVASLQDPAITQWNPQLK</sequence>